<feature type="compositionally biased region" description="Basic residues" evidence="3">
    <location>
        <begin position="373"/>
        <end position="383"/>
    </location>
</feature>
<reference evidence="4" key="2">
    <citation type="journal article" date="2023" name="IMA Fungus">
        <title>Comparative genomic study of the Penicillium genus elucidates a diverse pangenome and 15 lateral gene transfer events.</title>
        <authorList>
            <person name="Petersen C."/>
            <person name="Sorensen T."/>
            <person name="Nielsen M.R."/>
            <person name="Sondergaard T.E."/>
            <person name="Sorensen J.L."/>
            <person name="Fitzpatrick D.A."/>
            <person name="Frisvad J.C."/>
            <person name="Nielsen K.L."/>
        </authorList>
    </citation>
    <scope>NUCLEOTIDE SEQUENCE</scope>
    <source>
        <strain evidence="4">IBT 35675</strain>
    </source>
</reference>
<dbReference type="InterPro" id="IPR001370">
    <property type="entry name" value="BIR_rpt"/>
</dbReference>
<feature type="compositionally biased region" description="Basic and acidic residues" evidence="3">
    <location>
        <begin position="345"/>
        <end position="354"/>
    </location>
</feature>
<feature type="compositionally biased region" description="Low complexity" evidence="3">
    <location>
        <begin position="241"/>
        <end position="252"/>
    </location>
</feature>
<dbReference type="PROSITE" id="PS50143">
    <property type="entry name" value="BIR_REPEAT_2"/>
    <property type="match status" value="2"/>
</dbReference>
<feature type="compositionally biased region" description="Pro residues" evidence="3">
    <location>
        <begin position="632"/>
        <end position="643"/>
    </location>
</feature>
<evidence type="ECO:0000313" key="5">
    <source>
        <dbReference type="Proteomes" id="UP001148299"/>
    </source>
</evidence>
<feature type="region of interest" description="Disordered" evidence="3">
    <location>
        <begin position="201"/>
        <end position="747"/>
    </location>
</feature>
<feature type="compositionally biased region" description="Basic residues" evidence="3">
    <location>
        <begin position="253"/>
        <end position="267"/>
    </location>
</feature>
<reference evidence="4" key="1">
    <citation type="submission" date="2022-12" db="EMBL/GenBank/DDBJ databases">
        <authorList>
            <person name="Petersen C."/>
        </authorList>
    </citation>
    <scope>NUCLEOTIDE SEQUENCE</scope>
    <source>
        <strain evidence="4">IBT 35675</strain>
    </source>
</reference>
<proteinExistence type="predicted"/>
<feature type="compositionally biased region" description="Basic residues" evidence="3">
    <location>
        <begin position="431"/>
        <end position="441"/>
    </location>
</feature>
<dbReference type="AlphaFoldDB" id="A0A9W9RLK4"/>
<feature type="compositionally biased region" description="Acidic residues" evidence="3">
    <location>
        <begin position="605"/>
        <end position="622"/>
    </location>
</feature>
<feature type="compositionally biased region" description="Basic residues" evidence="3">
    <location>
        <begin position="203"/>
        <end position="215"/>
    </location>
</feature>
<organism evidence="4 5">
    <name type="scientific">Penicillium brevicompactum</name>
    <dbReference type="NCBI Taxonomy" id="5074"/>
    <lineage>
        <taxon>Eukaryota</taxon>
        <taxon>Fungi</taxon>
        <taxon>Dikarya</taxon>
        <taxon>Ascomycota</taxon>
        <taxon>Pezizomycotina</taxon>
        <taxon>Eurotiomycetes</taxon>
        <taxon>Eurotiomycetidae</taxon>
        <taxon>Eurotiales</taxon>
        <taxon>Aspergillaceae</taxon>
        <taxon>Penicillium</taxon>
    </lineage>
</organism>
<dbReference type="EMBL" id="JAPZBR010000002">
    <property type="protein sequence ID" value="KAJ5361785.1"/>
    <property type="molecule type" value="Genomic_DNA"/>
</dbReference>
<feature type="compositionally biased region" description="Acidic residues" evidence="3">
    <location>
        <begin position="451"/>
        <end position="480"/>
    </location>
</feature>
<dbReference type="GO" id="GO:0046872">
    <property type="term" value="F:metal ion binding"/>
    <property type="evidence" value="ECO:0007669"/>
    <property type="project" value="UniProtKB-KW"/>
</dbReference>
<feature type="compositionally biased region" description="Basic residues" evidence="3">
    <location>
        <begin position="494"/>
        <end position="507"/>
    </location>
</feature>
<dbReference type="PANTHER" id="PTHR46771:SF5">
    <property type="entry name" value="DETERIN"/>
    <property type="match status" value="1"/>
</dbReference>
<gene>
    <name evidence="4" type="ORF">N7541_002629</name>
</gene>
<feature type="compositionally biased region" description="Polar residues" evidence="3">
    <location>
        <begin position="217"/>
        <end position="229"/>
    </location>
</feature>
<feature type="compositionally biased region" description="Polar residues" evidence="3">
    <location>
        <begin position="725"/>
        <end position="735"/>
    </location>
</feature>
<feature type="compositionally biased region" description="Basic and acidic residues" evidence="3">
    <location>
        <begin position="546"/>
        <end position="577"/>
    </location>
</feature>
<evidence type="ECO:0000256" key="1">
    <source>
        <dbReference type="ARBA" id="ARBA00022723"/>
    </source>
</evidence>
<dbReference type="Pfam" id="PF00653">
    <property type="entry name" value="BIR"/>
    <property type="match status" value="2"/>
</dbReference>
<feature type="compositionally biased region" description="Basic and acidic residues" evidence="3">
    <location>
        <begin position="661"/>
        <end position="672"/>
    </location>
</feature>
<protein>
    <recommendedName>
        <fullName evidence="6">Chromosome segregation protein BIR1</fullName>
    </recommendedName>
</protein>
<dbReference type="SUPFAM" id="SSF57924">
    <property type="entry name" value="Inhibitor of apoptosis (IAP) repeat"/>
    <property type="match status" value="2"/>
</dbReference>
<dbReference type="PANTHER" id="PTHR46771">
    <property type="entry name" value="DETERIN"/>
    <property type="match status" value="1"/>
</dbReference>
<dbReference type="InterPro" id="IPR051190">
    <property type="entry name" value="Baculoviral_IAP"/>
</dbReference>
<feature type="compositionally biased region" description="Acidic residues" evidence="3">
    <location>
        <begin position="415"/>
        <end position="425"/>
    </location>
</feature>
<dbReference type="Gene3D" id="1.10.1170.10">
    <property type="entry name" value="Inhibitor Of Apoptosis Protein (2mihbC-IAP-1), Chain A"/>
    <property type="match status" value="2"/>
</dbReference>
<evidence type="ECO:0000256" key="3">
    <source>
        <dbReference type="SAM" id="MobiDB-lite"/>
    </source>
</evidence>
<dbReference type="SMART" id="SM00238">
    <property type="entry name" value="BIR"/>
    <property type="match status" value="2"/>
</dbReference>
<keyword evidence="2" id="KW-0862">Zinc</keyword>
<keyword evidence="1" id="KW-0479">Metal-binding</keyword>
<sequence length="945" mass="104183">MGSEMDTFAARLASFDIVLKPEKRRSSGTKTQKAITWPHQRPSPAELAHAGFYYKPYETNPDNTTCFECHRALDGWEEDDNPITEHLKHAPDCGWAILMDIQQNSSNPASIEDPTGDRITQARQSTFGEAWPHDGKRGWVCQSEKMVEGGWYFCPTDESDDLASCAYCKLSLDGWEPKDDPFDEHYRRSSDCSFFVFAQPPGKKGKSSKAKKPRISKASSRLSTQSVTSEAPEMDMDDSMDQSIMSQSTTKSKSTKKATKGKSKASKSKKEEPTETESQAGVDEELAQPEPSKPKRAGRGKKRASEDIKDEPDLIAQEEKEKSQPPVEPPAKRRATKTRSSSVARKYDYEHDDSVMADAEPVGDAASDEEPKRGRKPTKKSSKSRKESDVPVASKAPSKARAPRDSEIEAQIEAGLEEDSPEPVEPEQTKPSKKTKSTKKSKAVEKTPEPAQDEPEGDDEAPSSFDDVESIGEPVDEPIEDEHPVPEPPAPKAKATKGSKKKGTKKAKSQETVEAQSPEPRPSSHAVTDDEDHPEHQESLVSVEIINKKPEPKPQAEEKSSKAEKKSSKKKDASTKEKKSKKSEKKAEQAPPPQSPAQEHPDIESPVDEQDDEFDDADDLPDQLELVKAPQEPSPAPQEPSPEPQSSHRKTPSLPAKTTKRYSDIPKEEHLAETLAVSPPPHQSTPSLSPQSSDAENRPPSSRPSSSRPPIHSTPKHPEFRAALTASTPSPSKRNPNAGFGPSGHPWTPVDIDEALYGDASDKENADLSGLLKGVKGGLTSPEKKMTVQEWISWNAKNSEDRLKRECERLVGQFEKEGAIILSLNLPPLLIPDSPLLLPLLRILLLPLLQPNPKIKLPSLPLLLLPNPLPMRKHPQPQPHFLNPSPLHLPTLPSRNQMLLAIQMLHKLYIVFEREITVLAVKSGAGAALAHSRSSGHKHRLAHHR</sequence>
<dbReference type="CDD" id="cd00022">
    <property type="entry name" value="BIR"/>
    <property type="match status" value="2"/>
</dbReference>
<feature type="compositionally biased region" description="Low complexity" evidence="3">
    <location>
        <begin position="698"/>
        <end position="710"/>
    </location>
</feature>
<feature type="compositionally biased region" description="Polar residues" evidence="3">
    <location>
        <begin position="684"/>
        <end position="694"/>
    </location>
</feature>
<evidence type="ECO:0000256" key="2">
    <source>
        <dbReference type="ARBA" id="ARBA00022833"/>
    </source>
</evidence>
<feature type="region of interest" description="Disordered" evidence="3">
    <location>
        <begin position="21"/>
        <end position="41"/>
    </location>
</feature>
<evidence type="ECO:0008006" key="6">
    <source>
        <dbReference type="Google" id="ProtNLM"/>
    </source>
</evidence>
<comment type="caution">
    <text evidence="4">The sequence shown here is derived from an EMBL/GenBank/DDBJ whole genome shotgun (WGS) entry which is preliminary data.</text>
</comment>
<evidence type="ECO:0000313" key="4">
    <source>
        <dbReference type="EMBL" id="KAJ5361785.1"/>
    </source>
</evidence>
<keyword evidence="5" id="KW-1185">Reference proteome</keyword>
<name>A0A9W9RLK4_PENBR</name>
<accession>A0A9W9RLK4</accession>
<dbReference type="Proteomes" id="UP001148299">
    <property type="component" value="Unassembled WGS sequence"/>
</dbReference>